<feature type="compositionally biased region" description="Polar residues" evidence="1">
    <location>
        <begin position="111"/>
        <end position="134"/>
    </location>
</feature>
<proteinExistence type="predicted"/>
<dbReference type="OrthoDB" id="3269273at2759"/>
<name>A0A4S8KUE4_DENBC</name>
<evidence type="ECO:0000313" key="3">
    <source>
        <dbReference type="Proteomes" id="UP000297245"/>
    </source>
</evidence>
<evidence type="ECO:0000256" key="1">
    <source>
        <dbReference type="SAM" id="MobiDB-lite"/>
    </source>
</evidence>
<feature type="compositionally biased region" description="Polar residues" evidence="1">
    <location>
        <begin position="1"/>
        <end position="30"/>
    </location>
</feature>
<dbReference type="AlphaFoldDB" id="A0A4S8KUE4"/>
<dbReference type="Proteomes" id="UP000297245">
    <property type="component" value="Unassembled WGS sequence"/>
</dbReference>
<dbReference type="EMBL" id="ML180017">
    <property type="protein sequence ID" value="THU79506.1"/>
    <property type="molecule type" value="Genomic_DNA"/>
</dbReference>
<organism evidence="2 3">
    <name type="scientific">Dendrothele bispora (strain CBS 962.96)</name>
    <dbReference type="NCBI Taxonomy" id="1314807"/>
    <lineage>
        <taxon>Eukaryota</taxon>
        <taxon>Fungi</taxon>
        <taxon>Dikarya</taxon>
        <taxon>Basidiomycota</taxon>
        <taxon>Agaricomycotina</taxon>
        <taxon>Agaricomycetes</taxon>
        <taxon>Agaricomycetidae</taxon>
        <taxon>Agaricales</taxon>
        <taxon>Agaricales incertae sedis</taxon>
        <taxon>Dendrothele</taxon>
    </lineage>
</organism>
<feature type="compositionally biased region" description="Polar residues" evidence="1">
    <location>
        <begin position="50"/>
        <end position="98"/>
    </location>
</feature>
<evidence type="ECO:0000313" key="2">
    <source>
        <dbReference type="EMBL" id="THU79506.1"/>
    </source>
</evidence>
<protein>
    <submittedName>
        <fullName evidence="2">Uncharacterized protein</fullName>
    </submittedName>
</protein>
<keyword evidence="3" id="KW-1185">Reference proteome</keyword>
<reference evidence="2 3" key="1">
    <citation type="journal article" date="2019" name="Nat. Ecol. Evol.">
        <title>Megaphylogeny resolves global patterns of mushroom evolution.</title>
        <authorList>
            <person name="Varga T."/>
            <person name="Krizsan K."/>
            <person name="Foldi C."/>
            <person name="Dima B."/>
            <person name="Sanchez-Garcia M."/>
            <person name="Sanchez-Ramirez S."/>
            <person name="Szollosi G.J."/>
            <person name="Szarkandi J.G."/>
            <person name="Papp V."/>
            <person name="Albert L."/>
            <person name="Andreopoulos W."/>
            <person name="Angelini C."/>
            <person name="Antonin V."/>
            <person name="Barry K.W."/>
            <person name="Bougher N.L."/>
            <person name="Buchanan P."/>
            <person name="Buyck B."/>
            <person name="Bense V."/>
            <person name="Catcheside P."/>
            <person name="Chovatia M."/>
            <person name="Cooper J."/>
            <person name="Damon W."/>
            <person name="Desjardin D."/>
            <person name="Finy P."/>
            <person name="Geml J."/>
            <person name="Haridas S."/>
            <person name="Hughes K."/>
            <person name="Justo A."/>
            <person name="Karasinski D."/>
            <person name="Kautmanova I."/>
            <person name="Kiss B."/>
            <person name="Kocsube S."/>
            <person name="Kotiranta H."/>
            <person name="LaButti K.M."/>
            <person name="Lechner B.E."/>
            <person name="Liimatainen K."/>
            <person name="Lipzen A."/>
            <person name="Lukacs Z."/>
            <person name="Mihaltcheva S."/>
            <person name="Morgado L.N."/>
            <person name="Niskanen T."/>
            <person name="Noordeloos M.E."/>
            <person name="Ohm R.A."/>
            <person name="Ortiz-Santana B."/>
            <person name="Ovrebo C."/>
            <person name="Racz N."/>
            <person name="Riley R."/>
            <person name="Savchenko A."/>
            <person name="Shiryaev A."/>
            <person name="Soop K."/>
            <person name="Spirin V."/>
            <person name="Szebenyi C."/>
            <person name="Tomsovsky M."/>
            <person name="Tulloss R.E."/>
            <person name="Uehling J."/>
            <person name="Grigoriev I.V."/>
            <person name="Vagvolgyi C."/>
            <person name="Papp T."/>
            <person name="Martin F.M."/>
            <person name="Miettinen O."/>
            <person name="Hibbett D.S."/>
            <person name="Nagy L.G."/>
        </authorList>
    </citation>
    <scope>NUCLEOTIDE SEQUENCE [LARGE SCALE GENOMIC DNA]</scope>
    <source>
        <strain evidence="2 3">CBS 962.96</strain>
    </source>
</reference>
<accession>A0A4S8KUE4</accession>
<feature type="region of interest" description="Disordered" evidence="1">
    <location>
        <begin position="1"/>
        <end position="137"/>
    </location>
</feature>
<gene>
    <name evidence="2" type="ORF">K435DRAFT_810658</name>
</gene>
<sequence length="311" mass="35366">MSSNSFDYTHDSMSTPNAHLQDTPVLSNPRPQYHTPAHRHPSLPPIRSIPFSSATDNISHPISQLYTPTHSHSQTPVESTHSSYRTEHSPSPFQSQVTPFARPEGAVARSASYSTQVSPSTDVEGTRPSPTSNLDHAVAPPMHKVIDAVAIDTFAQDFKLTKQQRLNLHGFVEIGSRDPPLSRPDLGTRLYLLAAIYGLENENNRREQARSQGAEDYKGMLDDMKVKLSSSAFELTAEQKSTVRSFLQDRLFQKNRTSFCKIHRDTKLKEDMKREKATLKLTNVFGDATQERRFWSQWYSYLLDLYRQVFW</sequence>